<name>A0A4R5KMU0_9MICC</name>
<feature type="domain" description="Major tropism determinant N-terminal" evidence="1">
    <location>
        <begin position="5"/>
        <end position="43"/>
    </location>
</feature>
<dbReference type="EMBL" id="SMRU01000009">
    <property type="protein sequence ID" value="TDF96846.1"/>
    <property type="molecule type" value="Genomic_DNA"/>
</dbReference>
<dbReference type="AlphaFoldDB" id="A0A4R5KMU0"/>
<dbReference type="Pfam" id="PF18454">
    <property type="entry name" value="Mtd_N"/>
    <property type="match status" value="1"/>
</dbReference>
<dbReference type="Proteomes" id="UP000295511">
    <property type="component" value="Unassembled WGS sequence"/>
</dbReference>
<organism evidence="2 3">
    <name type="scientific">Arthrobacter terricola</name>
    <dbReference type="NCBI Taxonomy" id="2547396"/>
    <lineage>
        <taxon>Bacteria</taxon>
        <taxon>Bacillati</taxon>
        <taxon>Actinomycetota</taxon>
        <taxon>Actinomycetes</taxon>
        <taxon>Micrococcales</taxon>
        <taxon>Micrococcaceae</taxon>
        <taxon>Arthrobacter</taxon>
    </lineage>
</organism>
<gene>
    <name evidence="2" type="ORF">E1809_08980</name>
</gene>
<keyword evidence="3" id="KW-1185">Reference proteome</keyword>
<protein>
    <recommendedName>
        <fullName evidence="1">Major tropism determinant N-terminal domain-containing protein</fullName>
    </recommendedName>
</protein>
<accession>A0A4R5KMU0</accession>
<dbReference type="RefSeq" id="WP_133203895.1">
    <property type="nucleotide sequence ID" value="NZ_SMRU01000009.1"/>
</dbReference>
<evidence type="ECO:0000313" key="2">
    <source>
        <dbReference type="EMBL" id="TDF96846.1"/>
    </source>
</evidence>
<reference evidence="2 3" key="1">
    <citation type="submission" date="2019-03" db="EMBL/GenBank/DDBJ databases">
        <title>Whole genome sequence of Arthrobacter sp JH1-1.</title>
        <authorList>
            <person name="Trinh H.N."/>
        </authorList>
    </citation>
    <scope>NUCLEOTIDE SEQUENCE [LARGE SCALE GENOMIC DNA]</scope>
    <source>
        <strain evidence="2 3">JH1-1</strain>
    </source>
</reference>
<sequence>MANRIQIRRDTAANWTSVNPVLASGEEGLETDTGNRKLGDGVTAWASLGYQAPNAATLSATYVPLASRGAASGVASLDSGSKVPTAQIPDLSSLYIPIATGNNPGLHVNTPSPTYGTWFTFGNAPGSMGFAGNGSPPEAWAPWIVYQKFGDYTGGTNAAVTKTTQAAAILASYYGPCADDAAEAFSSFVGLKNTGTAFAHTKPTVAIEGIAQIEGSNTAMGGDAAPLLGIGSRVIIQSTAHVATSANFKATTNSTGGPTFGTSDKHIAFWQPTPAAANGGTFTKAYGVYVCDPINSEGGYTLGASGYTGQAWILANGGADTGTSFAFFQAPSTANLTTMTLRAATGQSKSILQAVDSGGTTRFQVSFAGSVNQTSQSYNWQNSSSVSQVVIAGNSSNGTITLAGGVNFILDTTTGSKIGTVGGASGQKIGFFGAAPVIQQLLATGASHTVDDIITTLQTLGLVRQT</sequence>
<evidence type="ECO:0000259" key="1">
    <source>
        <dbReference type="Pfam" id="PF18454"/>
    </source>
</evidence>
<proteinExistence type="predicted"/>
<dbReference type="SUPFAM" id="SSF69349">
    <property type="entry name" value="Phage fibre proteins"/>
    <property type="match status" value="1"/>
</dbReference>
<dbReference type="OrthoDB" id="4955424at2"/>
<evidence type="ECO:0000313" key="3">
    <source>
        <dbReference type="Proteomes" id="UP000295511"/>
    </source>
</evidence>
<dbReference type="InterPro" id="IPR041352">
    <property type="entry name" value="Mtd_N"/>
</dbReference>
<comment type="caution">
    <text evidence="2">The sequence shown here is derived from an EMBL/GenBank/DDBJ whole genome shotgun (WGS) entry which is preliminary data.</text>
</comment>